<dbReference type="Proteomes" id="UP001345963">
    <property type="component" value="Unassembled WGS sequence"/>
</dbReference>
<name>A0ABU7CJY7_9TELE</name>
<evidence type="ECO:0000313" key="1">
    <source>
        <dbReference type="EMBL" id="MED6262972.1"/>
    </source>
</evidence>
<protein>
    <submittedName>
        <fullName evidence="1">Uncharacterized protein</fullName>
    </submittedName>
</protein>
<gene>
    <name evidence="1" type="ORF">ATANTOWER_031406</name>
</gene>
<keyword evidence="2" id="KW-1185">Reference proteome</keyword>
<sequence length="61" mass="7013">ETRELVCQAPLVFQDPQDLPDPVFYHMDQMPLALALRIRILILFTSGVHQVHRGLQDHVGH</sequence>
<reference evidence="1 2" key="1">
    <citation type="submission" date="2021-07" db="EMBL/GenBank/DDBJ databases">
        <authorList>
            <person name="Palmer J.M."/>
        </authorList>
    </citation>
    <scope>NUCLEOTIDE SEQUENCE [LARGE SCALE GENOMIC DNA]</scope>
    <source>
        <strain evidence="1 2">AT_MEX2019</strain>
        <tissue evidence="1">Muscle</tissue>
    </source>
</reference>
<proteinExistence type="predicted"/>
<comment type="caution">
    <text evidence="1">The sequence shown here is derived from an EMBL/GenBank/DDBJ whole genome shotgun (WGS) entry which is preliminary data.</text>
</comment>
<feature type="non-terminal residue" evidence="1">
    <location>
        <position position="1"/>
    </location>
</feature>
<dbReference type="EMBL" id="JAHUTI010097311">
    <property type="protein sequence ID" value="MED6262972.1"/>
    <property type="molecule type" value="Genomic_DNA"/>
</dbReference>
<evidence type="ECO:0000313" key="2">
    <source>
        <dbReference type="Proteomes" id="UP001345963"/>
    </source>
</evidence>
<organism evidence="1 2">
    <name type="scientific">Ataeniobius toweri</name>
    <dbReference type="NCBI Taxonomy" id="208326"/>
    <lineage>
        <taxon>Eukaryota</taxon>
        <taxon>Metazoa</taxon>
        <taxon>Chordata</taxon>
        <taxon>Craniata</taxon>
        <taxon>Vertebrata</taxon>
        <taxon>Euteleostomi</taxon>
        <taxon>Actinopterygii</taxon>
        <taxon>Neopterygii</taxon>
        <taxon>Teleostei</taxon>
        <taxon>Neoteleostei</taxon>
        <taxon>Acanthomorphata</taxon>
        <taxon>Ovalentaria</taxon>
        <taxon>Atherinomorphae</taxon>
        <taxon>Cyprinodontiformes</taxon>
        <taxon>Goodeidae</taxon>
        <taxon>Ataeniobius</taxon>
    </lineage>
</organism>
<accession>A0ABU7CJY7</accession>